<protein>
    <submittedName>
        <fullName evidence="2">Uncharacterized protein</fullName>
    </submittedName>
</protein>
<dbReference type="Proteomes" id="UP000019737">
    <property type="component" value="Segment"/>
</dbReference>
<gene>
    <name evidence="2" type="primary">77</name>
    <name evidence="2" type="ORF">PBI_HAWKEYE_77</name>
</gene>
<keyword evidence="3" id="KW-1185">Reference proteome</keyword>
<accession>X2KRK5</accession>
<evidence type="ECO:0000313" key="3">
    <source>
        <dbReference type="Proteomes" id="UP000019737"/>
    </source>
</evidence>
<dbReference type="RefSeq" id="YP_009035972.1">
    <property type="nucleotide sequence ID" value="NC_024209.1"/>
</dbReference>
<feature type="coiled-coil region" evidence="1">
    <location>
        <begin position="66"/>
        <end position="93"/>
    </location>
</feature>
<keyword evidence="1" id="KW-0175">Coiled coil</keyword>
<reference evidence="2 3" key="1">
    <citation type="submission" date="2014-01" db="EMBL/GenBank/DDBJ databases">
        <authorList>
            <person name="Schneider V.M."/>
            <person name="Bowman C.A."/>
            <person name="Russell D.A."/>
            <person name="Pope W.H."/>
            <person name="Jacobs-Sera D."/>
            <person name="Hendrix R.W."/>
            <person name="Hatfull G.F."/>
        </authorList>
    </citation>
    <scope>NUCLEOTIDE SEQUENCE [LARGE SCALE GENOMIC DNA]</scope>
</reference>
<proteinExistence type="predicted"/>
<organism evidence="2 3">
    <name type="scientific">Mycobacterium phage Hawkeye</name>
    <dbReference type="NCBI Taxonomy" id="1458711"/>
    <lineage>
        <taxon>Viruses</taxon>
        <taxon>Duplodnaviria</taxon>
        <taxon>Heunggongvirae</taxon>
        <taxon>Uroviricota</taxon>
        <taxon>Caudoviricetes</taxon>
        <taxon>Dclasvirinae</taxon>
        <taxon>Hawkeyevirus</taxon>
        <taxon>Hawkeyevirus hawkeye</taxon>
    </lineage>
</organism>
<dbReference type="GeneID" id="19527257"/>
<dbReference type="EMBL" id="KJ194582">
    <property type="protein sequence ID" value="AHN84088.1"/>
    <property type="molecule type" value="Genomic_DNA"/>
</dbReference>
<dbReference type="OrthoDB" id="41686at10239"/>
<name>X2KRK5_9CAUD</name>
<dbReference type="KEGG" id="vg:19527257"/>
<sequence>MSAPLKSVKRMSKNGKVHYTYPSYHFIDSEKYPLDPTKCGKRSNYIAHRKRAETPCDPCIKANSQYHRNYRELRKLQKQVRELIRQTEEFIRNNQVTEGISA</sequence>
<evidence type="ECO:0000256" key="1">
    <source>
        <dbReference type="SAM" id="Coils"/>
    </source>
</evidence>
<evidence type="ECO:0000313" key="2">
    <source>
        <dbReference type="EMBL" id="AHN84088.1"/>
    </source>
</evidence>